<name>A0A1K1RWB8_9FLAO</name>
<feature type="region of interest" description="Disordered" evidence="1">
    <location>
        <begin position="167"/>
        <end position="187"/>
    </location>
</feature>
<organism evidence="2 3">
    <name type="scientific">Sinomicrobium oceani</name>
    <dbReference type="NCBI Taxonomy" id="1150368"/>
    <lineage>
        <taxon>Bacteria</taxon>
        <taxon>Pseudomonadati</taxon>
        <taxon>Bacteroidota</taxon>
        <taxon>Flavobacteriia</taxon>
        <taxon>Flavobacteriales</taxon>
        <taxon>Flavobacteriaceae</taxon>
        <taxon>Sinomicrobium</taxon>
    </lineage>
</organism>
<dbReference type="OrthoDB" id="669220at2"/>
<evidence type="ECO:0000313" key="2">
    <source>
        <dbReference type="EMBL" id="SFW76393.1"/>
    </source>
</evidence>
<protein>
    <submittedName>
        <fullName evidence="2">Uncharacterized protein</fullName>
    </submittedName>
</protein>
<sequence>MEHPEMQQLDFGFDLEPLTQPRPKQSPPKQAQSDFVFDFMDCLTSPIIVYPNSWQDALPKHLLNDITLARLLTQMQGQPMASLTEVVAYMMPRTFESPMPTEWVNIYTWCGLQYAKTIKHAGQLEAMVEIAPEKLSSYEETLLKRLRIWIYDKRRLALKERMKADTIKSGRETPAPQQNLFDPPYGE</sequence>
<dbReference type="RefSeq" id="WP_072319341.1">
    <property type="nucleotide sequence ID" value="NZ_FPJE01000038.1"/>
</dbReference>
<evidence type="ECO:0000313" key="3">
    <source>
        <dbReference type="Proteomes" id="UP000182248"/>
    </source>
</evidence>
<dbReference type="Proteomes" id="UP000182248">
    <property type="component" value="Unassembled WGS sequence"/>
</dbReference>
<dbReference type="AlphaFoldDB" id="A0A1K1RWB8"/>
<proteinExistence type="predicted"/>
<dbReference type="EMBL" id="FPJE01000038">
    <property type="protein sequence ID" value="SFW76393.1"/>
    <property type="molecule type" value="Genomic_DNA"/>
</dbReference>
<accession>A0A1K1RWB8</accession>
<evidence type="ECO:0000256" key="1">
    <source>
        <dbReference type="SAM" id="MobiDB-lite"/>
    </source>
</evidence>
<feature type="region of interest" description="Disordered" evidence="1">
    <location>
        <begin position="1"/>
        <end position="30"/>
    </location>
</feature>
<reference evidence="2 3" key="1">
    <citation type="submission" date="2016-11" db="EMBL/GenBank/DDBJ databases">
        <authorList>
            <person name="Jaros S."/>
            <person name="Januszkiewicz K."/>
            <person name="Wedrychowicz H."/>
        </authorList>
    </citation>
    <scope>NUCLEOTIDE SEQUENCE [LARGE SCALE GENOMIC DNA]</scope>
    <source>
        <strain evidence="2 3">CGMCC 1.12145</strain>
    </source>
</reference>
<keyword evidence="3" id="KW-1185">Reference proteome</keyword>
<gene>
    <name evidence="2" type="ORF">SAMN02927921_04117</name>
</gene>